<evidence type="ECO:0000313" key="3">
    <source>
        <dbReference type="Proteomes" id="UP000000763"/>
    </source>
</evidence>
<dbReference type="AlphaFoldDB" id="Q6K255"/>
<reference evidence="3" key="3">
    <citation type="journal article" date="2005" name="Nature">
        <title>The map-based sequence of the rice genome.</title>
        <authorList>
            <consortium name="International rice genome sequencing project (IRGSP)"/>
            <person name="Matsumoto T."/>
            <person name="Wu J."/>
            <person name="Kanamori H."/>
            <person name="Katayose Y."/>
            <person name="Fujisawa M."/>
            <person name="Namiki N."/>
            <person name="Mizuno H."/>
            <person name="Yamamoto K."/>
            <person name="Antonio B.A."/>
            <person name="Baba T."/>
            <person name="Sakata K."/>
            <person name="Nagamura Y."/>
            <person name="Aoki H."/>
            <person name="Arikawa K."/>
            <person name="Arita K."/>
            <person name="Bito T."/>
            <person name="Chiden Y."/>
            <person name="Fujitsuka N."/>
            <person name="Fukunaka R."/>
            <person name="Hamada M."/>
            <person name="Harada C."/>
            <person name="Hayashi A."/>
            <person name="Hijishita S."/>
            <person name="Honda M."/>
            <person name="Hosokawa S."/>
            <person name="Ichikawa Y."/>
            <person name="Idonuma A."/>
            <person name="Iijima M."/>
            <person name="Ikeda M."/>
            <person name="Ikeno M."/>
            <person name="Ito K."/>
            <person name="Ito S."/>
            <person name="Ito T."/>
            <person name="Ito Y."/>
            <person name="Ito Y."/>
            <person name="Iwabuchi A."/>
            <person name="Kamiya K."/>
            <person name="Karasawa W."/>
            <person name="Kurita K."/>
            <person name="Katagiri S."/>
            <person name="Kikuta A."/>
            <person name="Kobayashi H."/>
            <person name="Kobayashi N."/>
            <person name="Machita K."/>
            <person name="Maehara T."/>
            <person name="Masukawa M."/>
            <person name="Mizubayashi T."/>
            <person name="Mukai Y."/>
            <person name="Nagasaki H."/>
            <person name="Nagata Y."/>
            <person name="Naito S."/>
            <person name="Nakashima M."/>
            <person name="Nakama Y."/>
            <person name="Nakamichi Y."/>
            <person name="Nakamura M."/>
            <person name="Meguro A."/>
            <person name="Negishi M."/>
            <person name="Ohta I."/>
            <person name="Ohta T."/>
            <person name="Okamoto M."/>
            <person name="Ono N."/>
            <person name="Saji S."/>
            <person name="Sakaguchi M."/>
            <person name="Sakai K."/>
            <person name="Shibata M."/>
            <person name="Shimokawa T."/>
            <person name="Song J."/>
            <person name="Takazaki Y."/>
            <person name="Terasawa K."/>
            <person name="Tsugane M."/>
            <person name="Tsuji K."/>
            <person name="Ueda S."/>
            <person name="Waki K."/>
            <person name="Yamagata H."/>
            <person name="Yamamoto M."/>
            <person name="Yamamoto S."/>
            <person name="Yamane H."/>
            <person name="Yoshiki S."/>
            <person name="Yoshihara R."/>
            <person name="Yukawa K."/>
            <person name="Zhong H."/>
            <person name="Yano M."/>
            <person name="Yuan Q."/>
            <person name="Ouyang S."/>
            <person name="Liu J."/>
            <person name="Jones K.M."/>
            <person name="Gansberger K."/>
            <person name="Moffat K."/>
            <person name="Hill J."/>
            <person name="Bera J."/>
            <person name="Fadrosh D."/>
            <person name="Jin S."/>
            <person name="Johri S."/>
            <person name="Kim M."/>
            <person name="Overton L."/>
            <person name="Reardon M."/>
            <person name="Tsitrin T."/>
            <person name="Vuong H."/>
            <person name="Weaver B."/>
            <person name="Ciecko A."/>
            <person name="Tallon L."/>
            <person name="Jackson J."/>
            <person name="Pai G."/>
            <person name="Aken S.V."/>
            <person name="Utterback T."/>
            <person name="Reidmuller S."/>
            <person name="Feldblyum T."/>
            <person name="Hsiao J."/>
            <person name="Zismann V."/>
            <person name="Iobst S."/>
            <person name="de Vazeille A.R."/>
            <person name="Buell C.R."/>
            <person name="Ying K."/>
            <person name="Li Y."/>
            <person name="Lu T."/>
            <person name="Huang Y."/>
            <person name="Zhao Q."/>
            <person name="Feng Q."/>
            <person name="Zhang L."/>
            <person name="Zhu J."/>
            <person name="Weng Q."/>
            <person name="Mu J."/>
            <person name="Lu Y."/>
            <person name="Fan D."/>
            <person name="Liu Y."/>
            <person name="Guan J."/>
            <person name="Zhang Y."/>
            <person name="Yu S."/>
            <person name="Liu X."/>
            <person name="Zhang Y."/>
            <person name="Hong G."/>
            <person name="Han B."/>
            <person name="Choisne N."/>
            <person name="Demange N."/>
            <person name="Orjeda G."/>
            <person name="Samain S."/>
            <person name="Cattolico L."/>
            <person name="Pelletier E."/>
            <person name="Couloux A."/>
            <person name="Segurens B."/>
            <person name="Wincker P."/>
            <person name="D'Hont A."/>
            <person name="Scarpelli C."/>
            <person name="Weissenbach J."/>
            <person name="Salanoubat M."/>
            <person name="Quetier F."/>
            <person name="Yu Y."/>
            <person name="Kim H.R."/>
            <person name="Rambo T."/>
            <person name="Currie J."/>
            <person name="Collura K."/>
            <person name="Luo M."/>
            <person name="Yang T."/>
            <person name="Ammiraju J.S.S."/>
            <person name="Engler F."/>
            <person name="Soderlund C."/>
            <person name="Wing R.A."/>
            <person name="Palmer L.E."/>
            <person name="de la Bastide M."/>
            <person name="Spiegel L."/>
            <person name="Nascimento L."/>
            <person name="Zutavern T."/>
            <person name="O'Shaughnessy A."/>
            <person name="Dike S."/>
            <person name="Dedhia N."/>
            <person name="Preston R."/>
            <person name="Balija V."/>
            <person name="McCombie W.R."/>
            <person name="Chow T."/>
            <person name="Chen H."/>
            <person name="Chung M."/>
            <person name="Chen C."/>
            <person name="Shaw J."/>
            <person name="Wu H."/>
            <person name="Hsiao K."/>
            <person name="Chao Y."/>
            <person name="Chu M."/>
            <person name="Cheng C."/>
            <person name="Hour A."/>
            <person name="Lee P."/>
            <person name="Lin S."/>
            <person name="Lin Y."/>
            <person name="Liou J."/>
            <person name="Liu S."/>
            <person name="Hsing Y."/>
            <person name="Raghuvanshi S."/>
            <person name="Mohanty A."/>
            <person name="Bharti A.K."/>
            <person name="Gaur A."/>
            <person name="Gupta V."/>
            <person name="Kumar D."/>
            <person name="Ravi V."/>
            <person name="Vij S."/>
            <person name="Kapur A."/>
            <person name="Khurana P."/>
            <person name="Khurana P."/>
            <person name="Khurana J.P."/>
            <person name="Tyagi A.K."/>
            <person name="Gaikwad K."/>
            <person name="Singh A."/>
            <person name="Dalal V."/>
            <person name="Srivastava S."/>
            <person name="Dixit A."/>
            <person name="Pal A.K."/>
            <person name="Ghazi I.A."/>
            <person name="Yadav M."/>
            <person name="Pandit A."/>
            <person name="Bhargava A."/>
            <person name="Sureshbabu K."/>
            <person name="Batra K."/>
            <person name="Sharma T.R."/>
            <person name="Mohapatra T."/>
            <person name="Singh N.K."/>
            <person name="Messing J."/>
            <person name="Nelson A.B."/>
            <person name="Fuks G."/>
            <person name="Kavchok S."/>
            <person name="Keizer G."/>
            <person name="Linton E."/>
            <person name="Llaca V."/>
            <person name="Song R."/>
            <person name="Tanyolac B."/>
            <person name="Young S."/>
            <person name="Ho-Il K."/>
            <person name="Hahn J.H."/>
            <person name="Sangsakoo G."/>
            <person name="Vanavichit A."/>
            <person name="de Mattos Luiz.A.T."/>
            <person name="Zimmer P.D."/>
            <person name="Malone G."/>
            <person name="Dellagostin O."/>
            <person name="de Oliveira A.C."/>
            <person name="Bevan M."/>
            <person name="Bancroft I."/>
            <person name="Minx P."/>
            <person name="Cordum H."/>
            <person name="Wilson R."/>
            <person name="Cheng Z."/>
            <person name="Jin W."/>
            <person name="Jiang J."/>
            <person name="Leong S.A."/>
            <person name="Iwama H."/>
            <person name="Gojobori T."/>
            <person name="Itoh T."/>
            <person name="Niimura Y."/>
            <person name="Fujii Y."/>
            <person name="Habara T."/>
            <person name="Sakai H."/>
            <person name="Sato Y."/>
            <person name="Wilson G."/>
            <person name="Kumar K."/>
            <person name="McCouch S."/>
            <person name="Juretic N."/>
            <person name="Hoen D."/>
            <person name="Wright S."/>
            <person name="Bruskiewich R."/>
            <person name="Bureau T."/>
            <person name="Miyao A."/>
            <person name="Hirochika H."/>
            <person name="Nishikawa T."/>
            <person name="Kadowaki K."/>
            <person name="Sugiura M."/>
            <person name="Burr B."/>
            <person name="Sasaki T."/>
        </authorList>
    </citation>
    <scope>NUCLEOTIDE SEQUENCE [LARGE SCALE GENOMIC DNA]</scope>
    <source>
        <strain evidence="3">cv. Nipponbare</strain>
    </source>
</reference>
<accession>Q6K255</accession>
<name>Q6K255_ORYSJ</name>
<reference evidence="1" key="2">
    <citation type="submission" date="2003-01" db="EMBL/GenBank/DDBJ databases">
        <title>Oryza sativa nipponbare(GA3) genomic DNA, chromosome 9, BAC clone:B1012G04.</title>
        <authorList>
            <person name="Sasaki T."/>
            <person name="Matsumoto T."/>
            <person name="Katayose Y."/>
        </authorList>
    </citation>
    <scope>NUCLEOTIDE SEQUENCE</scope>
</reference>
<evidence type="ECO:0000313" key="1">
    <source>
        <dbReference type="EMBL" id="BAD23718.1"/>
    </source>
</evidence>
<gene>
    <name evidence="1" type="ORF">B1012G04.40</name>
    <name evidence="2" type="ORF">P0012A04.26</name>
</gene>
<protein>
    <submittedName>
        <fullName evidence="1">Uncharacterized protein</fullName>
    </submittedName>
</protein>
<sequence>MMVGMAVMEAGALLTVIGKPSGTSTWKVEIRWAKISSAEPLVRPTLGPHLSPPTFFSSLQVGPYGG</sequence>
<dbReference type="EMBL" id="AP005739">
    <property type="protein sequence ID" value="BAD26126.1"/>
    <property type="molecule type" value="Genomic_DNA"/>
</dbReference>
<dbReference type="Proteomes" id="UP000000763">
    <property type="component" value="Chromosome 9"/>
</dbReference>
<reference evidence="3" key="4">
    <citation type="journal article" date="2008" name="Nucleic Acids Res.">
        <title>The rice annotation project database (RAP-DB): 2008 update.</title>
        <authorList>
            <consortium name="The rice annotation project (RAP)"/>
        </authorList>
    </citation>
    <scope>GENOME REANNOTATION</scope>
    <source>
        <strain evidence="3">cv. Nipponbare</strain>
    </source>
</reference>
<proteinExistence type="predicted"/>
<organism evidence="1 3">
    <name type="scientific">Oryza sativa subsp. japonica</name>
    <name type="common">Rice</name>
    <dbReference type="NCBI Taxonomy" id="39947"/>
    <lineage>
        <taxon>Eukaryota</taxon>
        <taxon>Viridiplantae</taxon>
        <taxon>Streptophyta</taxon>
        <taxon>Embryophyta</taxon>
        <taxon>Tracheophyta</taxon>
        <taxon>Spermatophyta</taxon>
        <taxon>Magnoliopsida</taxon>
        <taxon>Liliopsida</taxon>
        <taxon>Poales</taxon>
        <taxon>Poaceae</taxon>
        <taxon>BOP clade</taxon>
        <taxon>Oryzoideae</taxon>
        <taxon>Oryzeae</taxon>
        <taxon>Oryzinae</taxon>
        <taxon>Oryza</taxon>
        <taxon>Oryza sativa</taxon>
    </lineage>
</organism>
<reference evidence="2" key="1">
    <citation type="submission" date="2002-09" db="EMBL/GenBank/DDBJ databases">
        <title>Oryza sativa nipponbare(GA3) genomic DNA, chromosome 9, PAC clone:P0012A04.</title>
        <authorList>
            <person name="Sasaki T."/>
            <person name="Matsumoto T."/>
            <person name="Hattori M."/>
            <person name="Sakaki Y."/>
            <person name="Katayose Y."/>
        </authorList>
    </citation>
    <scope>NUCLEOTIDE SEQUENCE</scope>
</reference>
<dbReference type="EMBL" id="AP006155">
    <property type="protein sequence ID" value="BAD23718.1"/>
    <property type="molecule type" value="Genomic_DNA"/>
</dbReference>
<evidence type="ECO:0000313" key="2">
    <source>
        <dbReference type="EMBL" id="BAD26126.1"/>
    </source>
</evidence>